<feature type="signal peptide" evidence="5">
    <location>
        <begin position="1"/>
        <end position="19"/>
    </location>
</feature>
<dbReference type="Proteomes" id="UP000608594">
    <property type="component" value="Unassembled WGS sequence"/>
</dbReference>
<evidence type="ECO:0000256" key="5">
    <source>
        <dbReference type="SAM" id="SignalP"/>
    </source>
</evidence>
<name>A0A926G878_9RHOB</name>
<dbReference type="GO" id="GO:0097347">
    <property type="term" value="C:TAM protein secretion complex"/>
    <property type="evidence" value="ECO:0007669"/>
    <property type="project" value="TreeGrafter"/>
</dbReference>
<feature type="domain" description="Translocation and assembly module TamB C-terminal" evidence="6">
    <location>
        <begin position="1138"/>
        <end position="1493"/>
    </location>
</feature>
<sequence>MRKIWLVLFSLLFPAMVWAQSAAEISEQVDDDRGFLTNLLERNLSGAGRSVVIDGFEGALSSRATFDRITISDDDGVWLTLNNGAIQWTRSALLRGRVQIAELSAEEILLPRLPGAGDEVPQAETREFALPELPVSLNIDKITAQRVQLGEPVIGVAGAISVDGSMNLDGGEGHAQMNIQRLDGPRGEFVLDTGYSNSTKILKLNLNLDEDADGILVNMVDLYGKPSVDATISGEGAITDFVANIELATDGQPRITGQISATGANGPDGSPGTQFNFNLGGDVASLLSPDNRAFFGTNTQLKAQGWRGESGRMEIPELTISTEALSMDGSLSTNDQGAPQSANMLITLGRDAGATEVPVALPFAGDGATVETGRVTLEYDASKGSGWKLTGNVGQLNMTATQIGSLDLNGAGEVALNGGALEGITGNIQFGGTEIAFTDPGLRDAVGNEIRGSSDFDFTPGNAVEFSNLRIDGTDYGMTGYFLVSGLGSGITLSLETNARYDDLSRLSTISGRKMTGRADVALMGYYVMLTRGFDIDATVTGNDISMDQDQVDRLLSGESTIELAARRDERGIELDHLTVNAERLTAEAKGFLNSDASDVTATISMPSLEGADPDFSGELLAEAKLTGPDGQRRLTIDGQATDLRLGIDMLDNALQGRTELNAAAQQSNEGFTLKTFSLSNPQLNASGEGRFTQGTLDATTNFAVPDLSVLQSAWTGGFQAQAKLTERDGTRFIDLTGTGSNLSLGQKNAAGTLTGETKLTVQAEEKGGVITLRDVQMTNDQMNATAQGVYGDGVTDVTANVDIRSFAFMGPGWRGSLRADASFKEAAQGQRRLELTGTGRDLAFGQAQIDGALAGETRLTVVGAEQDGVFIIEQAQVENPRLAATATGRVGGGQSDVTAHLDAQDLRFLGNGISGAVTADAHLIEEDGTRRITAKGQANGLSVRQAQADALLAGRTTFDVAATQGETGISVQRLIVENPQLQVRADGDTTSGMNVAARLSDLALLKPEFPGPVEVDGTVREDGSRFIVDLNTTAPGDTRLNIAGTAARDFSTADLAITGTGNASIANSSLRTRSIQGPVRLDLRLNGRPSLNALSGRVELTNASISDPGAGIAIEGLNATADLNGGRIMVNAAGQVEAGGRIEVTGPVDLNNGTALDLVIILDGVIARDPNLYETEINGRLTMVGNNASGPLISGRIDLGTTEFRIPSTGFGGAKEILDIEHIGDTRPVRATRAKAGLEEYPSQASIDAGMAAPPSTPPSAPPRLDLFINAPQQVFVRGRGVDAELGGTLQVRGTTRNVIPIGHLELIRGRVDLLGKRFDLTEGLVELQGSMIPVIRLVAESNNDGITTRIIIDGEVRNPDINFQSSPEMPEEEVLSQLLFGRGLDNISALQAAQLANAVAVLAGRGGIGVIGNLRSRMGLDDLDLATDDDGNVQLRAGKYISDNVYTDVSVGDDGKSAINLNLDISDSLRARGSVGSDGDSSIGLFFERDY</sequence>
<dbReference type="GO" id="GO:0009306">
    <property type="term" value="P:protein secretion"/>
    <property type="evidence" value="ECO:0007669"/>
    <property type="project" value="InterPro"/>
</dbReference>
<dbReference type="InterPro" id="IPR007452">
    <property type="entry name" value="TamB_C"/>
</dbReference>
<accession>A0A926G878</accession>
<evidence type="ECO:0000259" key="6">
    <source>
        <dbReference type="Pfam" id="PF04357"/>
    </source>
</evidence>
<comment type="caution">
    <text evidence="7">The sequence shown here is derived from an EMBL/GenBank/DDBJ whole genome shotgun (WGS) entry which is preliminary data.</text>
</comment>
<organism evidence="7 8">
    <name type="scientific">Paracoccus amoyensis</name>
    <dbReference type="NCBI Taxonomy" id="2760093"/>
    <lineage>
        <taxon>Bacteria</taxon>
        <taxon>Pseudomonadati</taxon>
        <taxon>Pseudomonadota</taxon>
        <taxon>Alphaproteobacteria</taxon>
        <taxon>Rhodobacterales</taxon>
        <taxon>Paracoccaceae</taxon>
        <taxon>Paracoccus</taxon>
    </lineage>
</organism>
<dbReference type="GO" id="GO:0005886">
    <property type="term" value="C:plasma membrane"/>
    <property type="evidence" value="ECO:0007669"/>
    <property type="project" value="InterPro"/>
</dbReference>
<dbReference type="EMBL" id="JACOQL010000002">
    <property type="protein sequence ID" value="MBC9246288.1"/>
    <property type="molecule type" value="Genomic_DNA"/>
</dbReference>
<evidence type="ECO:0000256" key="4">
    <source>
        <dbReference type="ARBA" id="ARBA00023136"/>
    </source>
</evidence>
<reference evidence="7" key="1">
    <citation type="submission" date="2020-08" db="EMBL/GenBank/DDBJ databases">
        <title>Paracoccus amoyensis sp. nov., isolated from the surface seawater at coast of Xiamen, Fujian.</title>
        <authorList>
            <person name="Lyu L."/>
        </authorList>
    </citation>
    <scope>NUCLEOTIDE SEQUENCE</scope>
    <source>
        <strain evidence="7">11-3</strain>
    </source>
</reference>
<protein>
    <submittedName>
        <fullName evidence="7">Translocation/assembly module TamB domain-containing protein</fullName>
    </submittedName>
</protein>
<evidence type="ECO:0000256" key="2">
    <source>
        <dbReference type="ARBA" id="ARBA00022692"/>
    </source>
</evidence>
<feature type="chain" id="PRO_5037587988" evidence="5">
    <location>
        <begin position="20"/>
        <end position="1493"/>
    </location>
</feature>
<evidence type="ECO:0000256" key="1">
    <source>
        <dbReference type="ARBA" id="ARBA00004167"/>
    </source>
</evidence>
<dbReference type="RefSeq" id="WP_187792766.1">
    <property type="nucleotide sequence ID" value="NZ_JACOQL010000002.1"/>
</dbReference>
<evidence type="ECO:0000256" key="3">
    <source>
        <dbReference type="ARBA" id="ARBA00022989"/>
    </source>
</evidence>
<evidence type="ECO:0000313" key="8">
    <source>
        <dbReference type="Proteomes" id="UP000608594"/>
    </source>
</evidence>
<dbReference type="Pfam" id="PF04357">
    <property type="entry name" value="TamB"/>
    <property type="match status" value="1"/>
</dbReference>
<keyword evidence="8" id="KW-1185">Reference proteome</keyword>
<proteinExistence type="predicted"/>
<gene>
    <name evidence="7" type="ORF">H4P12_06070</name>
</gene>
<comment type="subcellular location">
    <subcellularLocation>
        <location evidence="1">Membrane</location>
        <topology evidence="1">Single-pass membrane protein</topology>
    </subcellularLocation>
</comment>
<keyword evidence="5" id="KW-0732">Signal</keyword>
<keyword evidence="2" id="KW-0812">Transmembrane</keyword>
<dbReference type="PANTHER" id="PTHR36985:SF1">
    <property type="entry name" value="TRANSLOCATION AND ASSEMBLY MODULE SUBUNIT TAMB"/>
    <property type="match status" value="1"/>
</dbReference>
<dbReference type="PANTHER" id="PTHR36985">
    <property type="entry name" value="TRANSLOCATION AND ASSEMBLY MODULE SUBUNIT TAMB"/>
    <property type="match status" value="1"/>
</dbReference>
<keyword evidence="4" id="KW-0472">Membrane</keyword>
<keyword evidence="3" id="KW-1133">Transmembrane helix</keyword>
<evidence type="ECO:0000313" key="7">
    <source>
        <dbReference type="EMBL" id="MBC9246288.1"/>
    </source>
</evidence>